<feature type="region of interest" description="Disordered" evidence="1">
    <location>
        <begin position="1"/>
        <end position="27"/>
    </location>
</feature>
<dbReference type="EMBL" id="PVSR01000012">
    <property type="protein sequence ID" value="PRW63587.1"/>
    <property type="molecule type" value="Genomic_DNA"/>
</dbReference>
<dbReference type="Proteomes" id="UP000239352">
    <property type="component" value="Unassembled WGS sequence"/>
</dbReference>
<accession>A0A2T0GWW6</accession>
<dbReference type="InParanoid" id="A0A2T0GWW6"/>
<feature type="compositionally biased region" description="Basic and acidic residues" evidence="1">
    <location>
        <begin position="201"/>
        <end position="218"/>
    </location>
</feature>
<feature type="compositionally biased region" description="Basic and acidic residues" evidence="1">
    <location>
        <begin position="346"/>
        <end position="358"/>
    </location>
</feature>
<organism evidence="2 3">
    <name type="scientific">Actinopolyspora mortivallis</name>
    <dbReference type="NCBI Taxonomy" id="33906"/>
    <lineage>
        <taxon>Bacteria</taxon>
        <taxon>Bacillati</taxon>
        <taxon>Actinomycetota</taxon>
        <taxon>Actinomycetes</taxon>
        <taxon>Actinopolysporales</taxon>
        <taxon>Actinopolysporaceae</taxon>
        <taxon>Actinopolyspora</taxon>
    </lineage>
</organism>
<proteinExistence type="predicted"/>
<name>A0A2T0GWW6_ACTMO</name>
<feature type="compositionally biased region" description="Low complexity" evidence="1">
    <location>
        <begin position="384"/>
        <end position="397"/>
    </location>
</feature>
<feature type="region of interest" description="Disordered" evidence="1">
    <location>
        <begin position="57"/>
        <end position="470"/>
    </location>
</feature>
<feature type="compositionally biased region" description="Low complexity" evidence="1">
    <location>
        <begin position="297"/>
        <end position="309"/>
    </location>
</feature>
<feature type="compositionally biased region" description="Polar residues" evidence="1">
    <location>
        <begin position="136"/>
        <end position="147"/>
    </location>
</feature>
<evidence type="ECO:0000313" key="2">
    <source>
        <dbReference type="EMBL" id="PRW63587.1"/>
    </source>
</evidence>
<keyword evidence="3" id="KW-1185">Reference proteome</keyword>
<dbReference type="STRING" id="1050202.GCA_000384035_03232"/>
<feature type="compositionally biased region" description="Basic and acidic residues" evidence="1">
    <location>
        <begin position="433"/>
        <end position="443"/>
    </location>
</feature>
<feature type="compositionally biased region" description="Low complexity" evidence="1">
    <location>
        <begin position="97"/>
        <end position="113"/>
    </location>
</feature>
<dbReference type="AlphaFoldDB" id="A0A2T0GWW6"/>
<evidence type="ECO:0000256" key="1">
    <source>
        <dbReference type="SAM" id="MobiDB-lite"/>
    </source>
</evidence>
<reference evidence="2 3" key="1">
    <citation type="submission" date="2018-03" db="EMBL/GenBank/DDBJ databases">
        <title>Actinopolyspora mortivallis from Sahara, screening for active biomolecules.</title>
        <authorList>
            <person name="Selama O."/>
            <person name="Wellington E.M.H."/>
            <person name="Hacene H."/>
        </authorList>
    </citation>
    <scope>NUCLEOTIDE SEQUENCE [LARGE SCALE GENOMIC DNA]</scope>
    <source>
        <strain evidence="2 3">M5A</strain>
    </source>
</reference>
<protein>
    <submittedName>
        <fullName evidence="2">Uncharacterized protein</fullName>
    </submittedName>
</protein>
<comment type="caution">
    <text evidence="2">The sequence shown here is derived from an EMBL/GenBank/DDBJ whole genome shotgun (WGS) entry which is preliminary data.</text>
</comment>
<feature type="compositionally biased region" description="Basic and acidic residues" evidence="1">
    <location>
        <begin position="399"/>
        <end position="419"/>
    </location>
</feature>
<gene>
    <name evidence="2" type="ORF">CEP50_09715</name>
</gene>
<sequence length="470" mass="47756">MAETPRQPRGAGRPETSPPTGFPVPDRFDLRAEFTAAAVQSDPLALYTRLERLPQHFARRFPRREPGSTAGTTSVLSGDLDGGPVGSSGETASGETAVQVPAGASGASSVGSARHLPHVAGSLSEPAPAAHARSTAEGSPSSESNAPTAGGAEPERSPTPPSPVPSTGEDGDPPGPAERTEMIMGVAGPLASEPTGTDSAGGREEVHGSEPSEDDRPTTRIPPVPAEAEGVSSAPALARPRPPVTERPGPEPGFSASAAPEAPGRNRPVNNGVDAARPPGRGGSVPGTPVPPPGPPRVAAGPTAPQAPSGTPPAGPSGGPVPGDRSGAGPEHRGAQPPSGNSPGEPPRDRTGPEKRPAGEGSRSGVRPPRYEPRPDGGFGPMGSGSWVSGGMSSRFAPRARERPENEEQEDSDRPRLNELRSGQGYHFEDEDERPRFLVHTDDAAGGADFGEDRLVAPPVIGEGPVGYGF</sequence>
<evidence type="ECO:0000313" key="3">
    <source>
        <dbReference type="Proteomes" id="UP000239352"/>
    </source>
</evidence>